<gene>
    <name evidence="1" type="ORF">QO231_07395</name>
</gene>
<evidence type="ECO:0000313" key="2">
    <source>
        <dbReference type="Proteomes" id="UP001255416"/>
    </source>
</evidence>
<name>A0ABU3VBX9_9RHOB</name>
<dbReference type="EMBL" id="JASMWN010000004">
    <property type="protein sequence ID" value="MDU9003676.1"/>
    <property type="molecule type" value="Genomic_DNA"/>
</dbReference>
<sequence>MAPRYTVFGNNPIELKTRKALRVIGGLIEAWSINPKSHPSGARTELDGRLIVFTKEAFEHSLANLPENDRLTEDDYALRENIIEIELLLRRPDRFSIVLPEPEAIEFQHTALEQDLWPTVSLPRMYSEVSWSSSDQDWPTPFAGGTASDSDAAGYVVQLDGENPLDEFLRPYLAGYCCTQCS</sequence>
<proteinExistence type="predicted"/>
<organism evidence="1 2">
    <name type="scientific">Sedimentitalea todarodis</name>
    <dbReference type="NCBI Taxonomy" id="1631240"/>
    <lineage>
        <taxon>Bacteria</taxon>
        <taxon>Pseudomonadati</taxon>
        <taxon>Pseudomonadota</taxon>
        <taxon>Alphaproteobacteria</taxon>
        <taxon>Rhodobacterales</taxon>
        <taxon>Paracoccaceae</taxon>
        <taxon>Sedimentitalea</taxon>
    </lineage>
</organism>
<dbReference type="RefSeq" id="WP_316774757.1">
    <property type="nucleotide sequence ID" value="NZ_JASMWN010000004.1"/>
</dbReference>
<evidence type="ECO:0000313" key="1">
    <source>
        <dbReference type="EMBL" id="MDU9003676.1"/>
    </source>
</evidence>
<reference evidence="2" key="1">
    <citation type="submission" date="2023-05" db="EMBL/GenBank/DDBJ databases">
        <title>Sedimentitalea sp. nov. JM2-8.</title>
        <authorList>
            <person name="Huang J."/>
        </authorList>
    </citation>
    <scope>NUCLEOTIDE SEQUENCE [LARGE SCALE GENOMIC DNA]</scope>
    <source>
        <strain evidence="2">KHS03</strain>
    </source>
</reference>
<dbReference type="Proteomes" id="UP001255416">
    <property type="component" value="Unassembled WGS sequence"/>
</dbReference>
<accession>A0ABU3VBX9</accession>
<protein>
    <submittedName>
        <fullName evidence="1">Uncharacterized protein</fullName>
    </submittedName>
</protein>
<keyword evidence="2" id="KW-1185">Reference proteome</keyword>
<comment type="caution">
    <text evidence="1">The sequence shown here is derived from an EMBL/GenBank/DDBJ whole genome shotgun (WGS) entry which is preliminary data.</text>
</comment>